<comment type="similarity">
    <text evidence="1 2">Belongs to the polypeptide deformylase family.</text>
</comment>
<dbReference type="CDD" id="cd00487">
    <property type="entry name" value="Pep_deformylase"/>
    <property type="match status" value="1"/>
</dbReference>
<comment type="catalytic activity">
    <reaction evidence="2">
        <text>N-terminal N-formyl-L-methionyl-[peptide] + H2O = N-terminal L-methionyl-[peptide] + formate</text>
        <dbReference type="Rhea" id="RHEA:24420"/>
        <dbReference type="Rhea" id="RHEA-COMP:10639"/>
        <dbReference type="Rhea" id="RHEA-COMP:10640"/>
        <dbReference type="ChEBI" id="CHEBI:15377"/>
        <dbReference type="ChEBI" id="CHEBI:15740"/>
        <dbReference type="ChEBI" id="CHEBI:49298"/>
        <dbReference type="ChEBI" id="CHEBI:64731"/>
        <dbReference type="EC" id="3.5.1.88"/>
    </reaction>
</comment>
<organism evidence="3 4">
    <name type="scientific">Candidatus Trichorickettsia mobilis</name>
    <dbReference type="NCBI Taxonomy" id="1346319"/>
    <lineage>
        <taxon>Bacteria</taxon>
        <taxon>Pseudomonadati</taxon>
        <taxon>Pseudomonadota</taxon>
        <taxon>Alphaproteobacteria</taxon>
        <taxon>Rickettsiales</taxon>
        <taxon>Rickettsiaceae</taxon>
        <taxon>Rickettsieae</taxon>
        <taxon>Candidatus Trichorickettsia</taxon>
    </lineage>
</organism>
<keyword evidence="2" id="KW-0408">Iron</keyword>
<dbReference type="PANTHER" id="PTHR10458:SF22">
    <property type="entry name" value="PEPTIDE DEFORMYLASE"/>
    <property type="match status" value="1"/>
</dbReference>
<accession>A0ABZ0UYR4</accession>
<evidence type="ECO:0000256" key="2">
    <source>
        <dbReference type="HAMAP-Rule" id="MF_00163"/>
    </source>
</evidence>
<name>A0ABZ0UYR4_9RICK</name>
<comment type="cofactor">
    <cofactor evidence="2">
        <name>Fe(2+)</name>
        <dbReference type="ChEBI" id="CHEBI:29033"/>
    </cofactor>
    <text evidence="2">Binds 1 Fe(2+) ion.</text>
</comment>
<feature type="active site" evidence="2">
    <location>
        <position position="165"/>
    </location>
</feature>
<dbReference type="NCBIfam" id="NF001159">
    <property type="entry name" value="PRK00150.1-3"/>
    <property type="match status" value="1"/>
</dbReference>
<dbReference type="Proteomes" id="UP001326613">
    <property type="component" value="Chromosome"/>
</dbReference>
<dbReference type="Gene3D" id="3.90.45.10">
    <property type="entry name" value="Peptide deformylase"/>
    <property type="match status" value="1"/>
</dbReference>
<dbReference type="PRINTS" id="PR01576">
    <property type="entry name" value="PDEFORMYLASE"/>
</dbReference>
<keyword evidence="2" id="KW-0648">Protein biosynthesis</keyword>
<dbReference type="Pfam" id="PF01327">
    <property type="entry name" value="Pep_deformylase"/>
    <property type="match status" value="1"/>
</dbReference>
<dbReference type="RefSeq" id="WP_323738006.1">
    <property type="nucleotide sequence ID" value="NZ_CP112932.1"/>
</dbReference>
<feature type="binding site" evidence="2">
    <location>
        <position position="168"/>
    </location>
    <ligand>
        <name>Fe cation</name>
        <dbReference type="ChEBI" id="CHEBI:24875"/>
    </ligand>
</feature>
<evidence type="ECO:0000313" key="3">
    <source>
        <dbReference type="EMBL" id="WPY01214.1"/>
    </source>
</evidence>
<keyword evidence="2" id="KW-0378">Hydrolase</keyword>
<dbReference type="NCBIfam" id="TIGR00079">
    <property type="entry name" value="pept_deformyl"/>
    <property type="match status" value="1"/>
</dbReference>
<reference evidence="3 4" key="1">
    <citation type="submission" date="2022-10" db="EMBL/GenBank/DDBJ databases">
        <title>Host association and intracellularity evolved multiple times independently in the Rickettsiales.</title>
        <authorList>
            <person name="Castelli M."/>
            <person name="Nardi T."/>
            <person name="Gammuto L."/>
            <person name="Bellinzona G."/>
            <person name="Sabaneyeva E."/>
            <person name="Potekhin A."/>
            <person name="Serra V."/>
            <person name="Petroni G."/>
            <person name="Sassera D."/>
        </authorList>
    </citation>
    <scope>NUCLEOTIDE SEQUENCE [LARGE SCALE GENOMIC DNA]</scope>
    <source>
        <strain evidence="3 4">Kr 154-4</strain>
    </source>
</reference>
<sequence>MTTTENNLNLSYLPEYVVADPKLNIAPTVLRTVAEQVSFPLSQSDLERLAMLIQKFDQEQHCVGLAAPQIGIAKRIIIFAVPDDPELKLRRPDLTDTMPKTVWINPEYTPLGDEMHEDYEGCFSVPNIIGLVKRYKSISYSAYDINGSTIAGTANGFLARVMQHEIDHLNGKLFTDYLPSLDSALTVEEYRALRAYNKNNSDHDLNN</sequence>
<keyword evidence="4" id="KW-1185">Reference proteome</keyword>
<comment type="function">
    <text evidence="2">Removes the formyl group from the N-terminal Met of newly synthesized proteins. Requires at least a dipeptide for an efficient rate of reaction. N-terminal L-methionine is a prerequisite for activity but the enzyme has broad specificity at other positions.</text>
</comment>
<gene>
    <name evidence="2" type="primary">def</name>
    <name evidence="3" type="ORF">Trichorick_01120</name>
</gene>
<dbReference type="EC" id="3.5.1.88" evidence="2"/>
<dbReference type="EMBL" id="CP112932">
    <property type="protein sequence ID" value="WPY01214.1"/>
    <property type="molecule type" value="Genomic_DNA"/>
</dbReference>
<dbReference type="PANTHER" id="PTHR10458">
    <property type="entry name" value="PEPTIDE DEFORMYLASE"/>
    <property type="match status" value="1"/>
</dbReference>
<proteinExistence type="inferred from homology"/>
<dbReference type="InterPro" id="IPR036821">
    <property type="entry name" value="Peptide_deformylase_sf"/>
</dbReference>
<feature type="binding site" evidence="2">
    <location>
        <position position="122"/>
    </location>
    <ligand>
        <name>Fe cation</name>
        <dbReference type="ChEBI" id="CHEBI:24875"/>
    </ligand>
</feature>
<evidence type="ECO:0000256" key="1">
    <source>
        <dbReference type="ARBA" id="ARBA00010759"/>
    </source>
</evidence>
<dbReference type="HAMAP" id="MF_00163">
    <property type="entry name" value="Pep_deformylase"/>
    <property type="match status" value="1"/>
</dbReference>
<feature type="binding site" evidence="2">
    <location>
        <position position="164"/>
    </location>
    <ligand>
        <name>Fe cation</name>
        <dbReference type="ChEBI" id="CHEBI:24875"/>
    </ligand>
</feature>
<protein>
    <recommendedName>
        <fullName evidence="2">Peptide deformylase</fullName>
        <shortName evidence="2">PDF</shortName>
        <ecNumber evidence="2">3.5.1.88</ecNumber>
    </recommendedName>
    <alternativeName>
        <fullName evidence="2">Polypeptide deformylase</fullName>
    </alternativeName>
</protein>
<evidence type="ECO:0000313" key="4">
    <source>
        <dbReference type="Proteomes" id="UP001326613"/>
    </source>
</evidence>
<dbReference type="SUPFAM" id="SSF56420">
    <property type="entry name" value="Peptide deformylase"/>
    <property type="match status" value="1"/>
</dbReference>
<dbReference type="InterPro" id="IPR023635">
    <property type="entry name" value="Peptide_deformylase"/>
</dbReference>
<keyword evidence="2" id="KW-0479">Metal-binding</keyword>
<dbReference type="PIRSF" id="PIRSF004749">
    <property type="entry name" value="Pep_def"/>
    <property type="match status" value="1"/>
</dbReference>